<dbReference type="RefSeq" id="WP_028529632.1">
    <property type="nucleotide sequence ID" value="NZ_CABLBR010000029.1"/>
</dbReference>
<accession>A0ABY5VI24</accession>
<dbReference type="Proteomes" id="UP001060164">
    <property type="component" value="Chromosome"/>
</dbReference>
<sequence length="223" mass="26051">MILIRRGREPDSLLQYRKSDPKACYEELSPKPREDIRRQMWEEQKGLCAYCMCRIKAPEDIRIEHYSARNPKNGIYDAASTLDYKRMLGVCYGNSLQPGVKEEDMTCDAHRKNIPLTVDPFDIYLIRKICYTSDGYITSDDIKIKTDVEETLNLNCKASSLPENRKNVLLQAKREIRKICGNKSHDTYLAFLEKVHQRYVEQRMLTPYCGIVIAWLEKQLGIY</sequence>
<evidence type="ECO:0000313" key="1">
    <source>
        <dbReference type="EMBL" id="UWP60047.1"/>
    </source>
</evidence>
<keyword evidence="2" id="KW-1185">Reference proteome</keyword>
<name>A0ABY5VI24_9FIRM</name>
<gene>
    <name evidence="1" type="ORF">NQ502_03025</name>
</gene>
<proteinExistence type="predicted"/>
<evidence type="ECO:0008006" key="3">
    <source>
        <dbReference type="Google" id="ProtNLM"/>
    </source>
</evidence>
<evidence type="ECO:0000313" key="2">
    <source>
        <dbReference type="Proteomes" id="UP001060164"/>
    </source>
</evidence>
<organism evidence="1 2">
    <name type="scientific">Ruminococcus gauvreauii</name>
    <dbReference type="NCBI Taxonomy" id="438033"/>
    <lineage>
        <taxon>Bacteria</taxon>
        <taxon>Bacillati</taxon>
        <taxon>Bacillota</taxon>
        <taxon>Clostridia</taxon>
        <taxon>Eubacteriales</taxon>
        <taxon>Oscillospiraceae</taxon>
        <taxon>Ruminococcus</taxon>
    </lineage>
</organism>
<dbReference type="EMBL" id="CP102290">
    <property type="protein sequence ID" value="UWP60047.1"/>
    <property type="molecule type" value="Genomic_DNA"/>
</dbReference>
<reference evidence="1" key="1">
    <citation type="journal article" date="2022" name="Cell">
        <title>Design, construction, and in vivo augmentation of a complex gut microbiome.</title>
        <authorList>
            <person name="Cheng A.G."/>
            <person name="Ho P.Y."/>
            <person name="Aranda-Diaz A."/>
            <person name="Jain S."/>
            <person name="Yu F.B."/>
            <person name="Meng X."/>
            <person name="Wang M."/>
            <person name="Iakiviak M."/>
            <person name="Nagashima K."/>
            <person name="Zhao A."/>
            <person name="Murugkar P."/>
            <person name="Patil A."/>
            <person name="Atabakhsh K."/>
            <person name="Weakley A."/>
            <person name="Yan J."/>
            <person name="Brumbaugh A.R."/>
            <person name="Higginbottom S."/>
            <person name="Dimas A."/>
            <person name="Shiver A.L."/>
            <person name="Deutschbauer A."/>
            <person name="Neff N."/>
            <person name="Sonnenburg J.L."/>
            <person name="Huang K.C."/>
            <person name="Fischbach M.A."/>
        </authorList>
    </citation>
    <scope>NUCLEOTIDE SEQUENCE</scope>
    <source>
        <strain evidence="1">DSM 19829</strain>
    </source>
</reference>
<protein>
    <recommendedName>
        <fullName evidence="3">TIGR02646 family protein</fullName>
    </recommendedName>
</protein>